<dbReference type="InterPro" id="IPR023430">
    <property type="entry name" value="Pept_HybD-like_dom_sf"/>
</dbReference>
<organism evidence="1 2">
    <name type="scientific">Coprococcus hominis</name>
    <name type="common">ex Arizal et al. 2022</name>
    <dbReference type="NCBI Taxonomy" id="2881262"/>
    <lineage>
        <taxon>Bacteria</taxon>
        <taxon>Bacillati</taxon>
        <taxon>Bacillota</taxon>
        <taxon>Clostridia</taxon>
        <taxon>Lachnospirales</taxon>
        <taxon>Lachnospiraceae</taxon>
        <taxon>Coprococcus</taxon>
    </lineage>
</organism>
<protein>
    <submittedName>
        <fullName evidence="1">Spore protease YyaC</fullName>
    </submittedName>
</protein>
<sequence>MAEVFMKEIAERRNGIQYFDVAQGYAHIELGKCILEYLQDVEIEQYIPIILCIGTDRATGDCLGPLVGEQLLNYSETFHVMGCLSAPVHALNIHDALHDIRNNYENPFVIAVDASLGSSSHVGLVTINDGPILPGKGVKKKLPAIGDLSITGIVNVSGGHPGLLQSTRLYTVMQLADCIANALKYSIRYLDAF</sequence>
<reference evidence="1 2" key="1">
    <citation type="submission" date="2021-10" db="EMBL/GenBank/DDBJ databases">
        <title>Anaerobic single-cell dispensing facilitates the cultivation of human gut bacteria.</title>
        <authorList>
            <person name="Afrizal A."/>
        </authorList>
    </citation>
    <scope>NUCLEOTIDE SEQUENCE [LARGE SCALE GENOMIC DNA]</scope>
    <source>
        <strain evidence="1 2">CLA-AA-H212</strain>
    </source>
</reference>
<dbReference type="GO" id="GO:0008233">
    <property type="term" value="F:peptidase activity"/>
    <property type="evidence" value="ECO:0007669"/>
    <property type="project" value="UniProtKB-KW"/>
</dbReference>
<dbReference type="EMBL" id="JAJEQT010000007">
    <property type="protein sequence ID" value="MCC2219269.1"/>
    <property type="molecule type" value="Genomic_DNA"/>
</dbReference>
<dbReference type="SUPFAM" id="SSF53163">
    <property type="entry name" value="HybD-like"/>
    <property type="match status" value="1"/>
</dbReference>
<evidence type="ECO:0000313" key="2">
    <source>
        <dbReference type="Proteomes" id="UP001198495"/>
    </source>
</evidence>
<evidence type="ECO:0000313" key="1">
    <source>
        <dbReference type="EMBL" id="MCC2219269.1"/>
    </source>
</evidence>
<proteinExistence type="predicted"/>
<dbReference type="RefSeq" id="WP_227573356.1">
    <property type="nucleotide sequence ID" value="NZ_JAJEQT010000007.1"/>
</dbReference>
<dbReference type="InterPro" id="IPR009665">
    <property type="entry name" value="YyaC"/>
</dbReference>
<name>A0ABS8FTK9_9FIRM</name>
<keyword evidence="1" id="KW-0378">Hydrolase</keyword>
<dbReference type="GO" id="GO:0006508">
    <property type="term" value="P:proteolysis"/>
    <property type="evidence" value="ECO:0007669"/>
    <property type="project" value="UniProtKB-KW"/>
</dbReference>
<comment type="caution">
    <text evidence="1">The sequence shown here is derived from an EMBL/GenBank/DDBJ whole genome shotgun (WGS) entry which is preliminary data.</text>
</comment>
<gene>
    <name evidence="1" type="primary">yyaC</name>
    <name evidence="1" type="ORF">LKD28_09500</name>
</gene>
<keyword evidence="1" id="KW-0645">Protease</keyword>
<dbReference type="Pfam" id="PF06866">
    <property type="entry name" value="DUF1256"/>
    <property type="match status" value="1"/>
</dbReference>
<accession>A0ABS8FTK9</accession>
<dbReference type="NCBIfam" id="TIGR02841">
    <property type="entry name" value="spore_YyaC"/>
    <property type="match status" value="1"/>
</dbReference>
<dbReference type="Proteomes" id="UP001198495">
    <property type="component" value="Unassembled WGS sequence"/>
</dbReference>
<keyword evidence="2" id="KW-1185">Reference proteome</keyword>